<evidence type="ECO:0000256" key="6">
    <source>
        <dbReference type="ARBA" id="ARBA00023136"/>
    </source>
</evidence>
<sequence>MTKENRLLANFKNFLIFAGPTTFIFLAVVILPFLYGIYLTFTNWDGLASSHSFVGLGNYRAALADAEFWTSFRLTAKYVFFSVILVNGIAFLLAFWLTSGMKGQSFFRAGFFAPNLIGGIILGFIWRYVIFTTGLVFVGEKLGIPFLSTSWLGDPDRALWTMIIGVVWQSSGYMMVIYIAGFMNLPKELLEAASIDGANGWMRLKSIVLPLMIPSFIICIFLSLSRGFMVYDINLALTQGEPFDSTRLIAMHVYRKAFLSQQYGTGQAEAFFLFLIIAGISLAQVYFGKKLEVEA</sequence>
<evidence type="ECO:0000256" key="1">
    <source>
        <dbReference type="ARBA" id="ARBA00004651"/>
    </source>
</evidence>
<evidence type="ECO:0000313" key="9">
    <source>
        <dbReference type="EMBL" id="TCL62725.1"/>
    </source>
</evidence>
<dbReference type="PANTHER" id="PTHR43227">
    <property type="entry name" value="BLL4140 PROTEIN"/>
    <property type="match status" value="1"/>
</dbReference>
<evidence type="ECO:0000256" key="5">
    <source>
        <dbReference type="ARBA" id="ARBA00022989"/>
    </source>
</evidence>
<evidence type="ECO:0000259" key="8">
    <source>
        <dbReference type="PROSITE" id="PS50928"/>
    </source>
</evidence>
<feature type="transmembrane region" description="Helical" evidence="7">
    <location>
        <begin position="109"/>
        <end position="138"/>
    </location>
</feature>
<dbReference type="EMBL" id="SLUN01000023">
    <property type="protein sequence ID" value="TCL62725.1"/>
    <property type="molecule type" value="Genomic_DNA"/>
</dbReference>
<keyword evidence="5 7" id="KW-1133">Transmembrane helix</keyword>
<dbReference type="AlphaFoldDB" id="A0A4R1RAG8"/>
<comment type="similarity">
    <text evidence="7">Belongs to the binding-protein-dependent transport system permease family.</text>
</comment>
<dbReference type="InterPro" id="IPR000515">
    <property type="entry name" value="MetI-like"/>
</dbReference>
<comment type="caution">
    <text evidence="9">The sequence shown here is derived from an EMBL/GenBank/DDBJ whole genome shotgun (WGS) entry which is preliminary data.</text>
</comment>
<feature type="transmembrane region" description="Helical" evidence="7">
    <location>
        <begin position="14"/>
        <end position="38"/>
    </location>
</feature>
<feature type="transmembrane region" description="Helical" evidence="7">
    <location>
        <begin position="206"/>
        <end position="224"/>
    </location>
</feature>
<dbReference type="SUPFAM" id="SSF161098">
    <property type="entry name" value="MetI-like"/>
    <property type="match status" value="1"/>
</dbReference>
<evidence type="ECO:0000256" key="7">
    <source>
        <dbReference type="RuleBase" id="RU363032"/>
    </source>
</evidence>
<evidence type="ECO:0000256" key="2">
    <source>
        <dbReference type="ARBA" id="ARBA00022448"/>
    </source>
</evidence>
<organism evidence="9 10">
    <name type="scientific">Hydrogenispora ethanolica</name>
    <dbReference type="NCBI Taxonomy" id="1082276"/>
    <lineage>
        <taxon>Bacteria</taxon>
        <taxon>Bacillati</taxon>
        <taxon>Bacillota</taxon>
        <taxon>Hydrogenispora</taxon>
    </lineage>
</organism>
<protein>
    <submittedName>
        <fullName evidence="9">Carbohydrate ABC transporter membrane protein 1 (CUT1 family)</fullName>
    </submittedName>
</protein>
<feature type="domain" description="ABC transmembrane type-1" evidence="8">
    <location>
        <begin position="68"/>
        <end position="284"/>
    </location>
</feature>
<dbReference type="PANTHER" id="PTHR43227:SF11">
    <property type="entry name" value="BLL4140 PROTEIN"/>
    <property type="match status" value="1"/>
</dbReference>
<dbReference type="InterPro" id="IPR050809">
    <property type="entry name" value="UgpAE/MalFG_permease"/>
</dbReference>
<feature type="transmembrane region" description="Helical" evidence="7">
    <location>
        <begin position="158"/>
        <end position="185"/>
    </location>
</feature>
<keyword evidence="10" id="KW-1185">Reference proteome</keyword>
<dbReference type="Gene3D" id="1.10.3720.10">
    <property type="entry name" value="MetI-like"/>
    <property type="match status" value="1"/>
</dbReference>
<dbReference type="GO" id="GO:0055085">
    <property type="term" value="P:transmembrane transport"/>
    <property type="evidence" value="ECO:0007669"/>
    <property type="project" value="InterPro"/>
</dbReference>
<reference evidence="9 10" key="1">
    <citation type="submission" date="2019-03" db="EMBL/GenBank/DDBJ databases">
        <title>Genomic Encyclopedia of Type Strains, Phase IV (KMG-IV): sequencing the most valuable type-strain genomes for metagenomic binning, comparative biology and taxonomic classification.</title>
        <authorList>
            <person name="Goeker M."/>
        </authorList>
    </citation>
    <scope>NUCLEOTIDE SEQUENCE [LARGE SCALE GENOMIC DNA]</scope>
    <source>
        <strain evidence="9 10">LX-B</strain>
    </source>
</reference>
<comment type="subcellular location">
    <subcellularLocation>
        <location evidence="1 7">Cell membrane</location>
        <topology evidence="1 7">Multi-pass membrane protein</topology>
    </subcellularLocation>
</comment>
<dbReference type="OrthoDB" id="9786413at2"/>
<dbReference type="Pfam" id="PF00528">
    <property type="entry name" value="BPD_transp_1"/>
    <property type="match status" value="1"/>
</dbReference>
<evidence type="ECO:0000256" key="4">
    <source>
        <dbReference type="ARBA" id="ARBA00022692"/>
    </source>
</evidence>
<feature type="transmembrane region" description="Helical" evidence="7">
    <location>
        <begin position="78"/>
        <end position="97"/>
    </location>
</feature>
<evidence type="ECO:0000256" key="3">
    <source>
        <dbReference type="ARBA" id="ARBA00022475"/>
    </source>
</evidence>
<feature type="transmembrane region" description="Helical" evidence="7">
    <location>
        <begin position="270"/>
        <end position="287"/>
    </location>
</feature>
<evidence type="ECO:0000313" key="10">
    <source>
        <dbReference type="Proteomes" id="UP000295008"/>
    </source>
</evidence>
<accession>A0A4R1RAG8</accession>
<proteinExistence type="inferred from homology"/>
<keyword evidence="3" id="KW-1003">Cell membrane</keyword>
<dbReference type="Proteomes" id="UP000295008">
    <property type="component" value="Unassembled WGS sequence"/>
</dbReference>
<dbReference type="InterPro" id="IPR035906">
    <property type="entry name" value="MetI-like_sf"/>
</dbReference>
<dbReference type="PROSITE" id="PS50928">
    <property type="entry name" value="ABC_TM1"/>
    <property type="match status" value="1"/>
</dbReference>
<keyword evidence="4 7" id="KW-0812">Transmembrane</keyword>
<dbReference type="GO" id="GO:0005886">
    <property type="term" value="C:plasma membrane"/>
    <property type="evidence" value="ECO:0007669"/>
    <property type="project" value="UniProtKB-SubCell"/>
</dbReference>
<keyword evidence="6 7" id="KW-0472">Membrane</keyword>
<dbReference type="RefSeq" id="WP_132015525.1">
    <property type="nucleotide sequence ID" value="NZ_SLUN01000023.1"/>
</dbReference>
<keyword evidence="2 7" id="KW-0813">Transport</keyword>
<gene>
    <name evidence="9" type="ORF">EDC14_10234</name>
</gene>
<name>A0A4R1RAG8_HYDET</name>
<dbReference type="CDD" id="cd06261">
    <property type="entry name" value="TM_PBP2"/>
    <property type="match status" value="1"/>
</dbReference>